<protein>
    <submittedName>
        <fullName evidence="11">Homeobox domain-containing protein</fullName>
    </submittedName>
</protein>
<dbReference type="SMART" id="SM00389">
    <property type="entry name" value="HOX"/>
    <property type="match status" value="1"/>
</dbReference>
<dbReference type="Pfam" id="PF00046">
    <property type="entry name" value="Homeodomain"/>
    <property type="match status" value="1"/>
</dbReference>
<dbReference type="GO" id="GO:0000978">
    <property type="term" value="F:RNA polymerase II cis-regulatory region sequence-specific DNA binding"/>
    <property type="evidence" value="ECO:0007669"/>
    <property type="project" value="TreeGrafter"/>
</dbReference>
<keyword evidence="4 6" id="KW-0371">Homeobox</keyword>
<dbReference type="Gene3D" id="1.10.10.60">
    <property type="entry name" value="Homeodomain-like"/>
    <property type="match status" value="1"/>
</dbReference>
<dbReference type="SUPFAM" id="SSF46689">
    <property type="entry name" value="Homeodomain-like"/>
    <property type="match status" value="1"/>
</dbReference>
<feature type="DNA-binding region" description="Homeobox" evidence="6">
    <location>
        <begin position="131"/>
        <end position="190"/>
    </location>
</feature>
<comment type="similarity">
    <text evidence="2">Belongs to the paired homeobox family. Bicoid subfamily.</text>
</comment>
<dbReference type="GO" id="GO:0000981">
    <property type="term" value="F:DNA-binding transcription factor activity, RNA polymerase II-specific"/>
    <property type="evidence" value="ECO:0007669"/>
    <property type="project" value="InterPro"/>
</dbReference>
<evidence type="ECO:0000256" key="7">
    <source>
        <dbReference type="RuleBase" id="RU000682"/>
    </source>
</evidence>
<evidence type="ECO:0000256" key="6">
    <source>
        <dbReference type="PROSITE-ProRule" id="PRU00108"/>
    </source>
</evidence>
<organism evidence="10 11">
    <name type="scientific">Meloidogyne incognita</name>
    <name type="common">Southern root-knot nematode worm</name>
    <name type="synonym">Oxyuris incognita</name>
    <dbReference type="NCBI Taxonomy" id="6306"/>
    <lineage>
        <taxon>Eukaryota</taxon>
        <taxon>Metazoa</taxon>
        <taxon>Ecdysozoa</taxon>
        <taxon>Nematoda</taxon>
        <taxon>Chromadorea</taxon>
        <taxon>Rhabditida</taxon>
        <taxon>Tylenchina</taxon>
        <taxon>Tylenchomorpha</taxon>
        <taxon>Tylenchoidea</taxon>
        <taxon>Meloidogynidae</taxon>
        <taxon>Meloidogyninae</taxon>
        <taxon>Meloidogyne</taxon>
        <taxon>Meloidogyne incognita group</taxon>
    </lineage>
</organism>
<evidence type="ECO:0000259" key="9">
    <source>
        <dbReference type="PROSITE" id="PS50071"/>
    </source>
</evidence>
<keyword evidence="10" id="KW-1185">Reference proteome</keyword>
<dbReference type="WBParaSite" id="Minc3s01506g24341">
    <property type="protein sequence ID" value="Minc3s01506g24341"/>
    <property type="gene ID" value="Minc3s01506g24341"/>
</dbReference>
<feature type="domain" description="Homeobox" evidence="9">
    <location>
        <begin position="129"/>
        <end position="189"/>
    </location>
</feature>
<feature type="region of interest" description="Disordered" evidence="8">
    <location>
        <begin position="286"/>
        <end position="319"/>
    </location>
</feature>
<dbReference type="PANTHER" id="PTHR46643">
    <property type="entry name" value="HOMEOBOX PROTEIN GOOSECOID-RELATED"/>
    <property type="match status" value="1"/>
</dbReference>
<dbReference type="PROSITE" id="PS50071">
    <property type="entry name" value="HOMEOBOX_2"/>
    <property type="match status" value="1"/>
</dbReference>
<keyword evidence="3 6" id="KW-0238">DNA-binding</keyword>
<keyword evidence="5 6" id="KW-0539">Nucleus</keyword>
<evidence type="ECO:0000256" key="3">
    <source>
        <dbReference type="ARBA" id="ARBA00023125"/>
    </source>
</evidence>
<evidence type="ECO:0000256" key="2">
    <source>
        <dbReference type="ARBA" id="ARBA00006503"/>
    </source>
</evidence>
<dbReference type="Proteomes" id="UP000887563">
    <property type="component" value="Unplaced"/>
</dbReference>
<evidence type="ECO:0000313" key="10">
    <source>
        <dbReference type="Proteomes" id="UP000887563"/>
    </source>
</evidence>
<evidence type="ECO:0000256" key="5">
    <source>
        <dbReference type="ARBA" id="ARBA00023242"/>
    </source>
</evidence>
<dbReference type="InterPro" id="IPR017970">
    <property type="entry name" value="Homeobox_CS"/>
</dbReference>
<dbReference type="PROSITE" id="PS00027">
    <property type="entry name" value="HOMEOBOX_1"/>
    <property type="match status" value="1"/>
</dbReference>
<dbReference type="GO" id="GO:0005634">
    <property type="term" value="C:nucleus"/>
    <property type="evidence" value="ECO:0007669"/>
    <property type="project" value="UniProtKB-SubCell"/>
</dbReference>
<comment type="subcellular location">
    <subcellularLocation>
        <location evidence="1 6 7">Nucleus</location>
    </subcellularLocation>
</comment>
<proteinExistence type="inferred from homology"/>
<feature type="compositionally biased region" description="Basic and acidic residues" evidence="8">
    <location>
        <begin position="287"/>
        <end position="303"/>
    </location>
</feature>
<dbReference type="InterPro" id="IPR051440">
    <property type="entry name" value="Goosecoid-like_HB"/>
</dbReference>
<dbReference type="AlphaFoldDB" id="A0A914MCC6"/>
<name>A0A914MCC6_MELIC</name>
<dbReference type="PANTHER" id="PTHR46643:SF1">
    <property type="entry name" value="HOMEOBOX PROTEIN GOOSECOID-2"/>
    <property type="match status" value="1"/>
</dbReference>
<accession>A0A914MCC6</accession>
<dbReference type="CDD" id="cd00086">
    <property type="entry name" value="homeodomain"/>
    <property type="match status" value="1"/>
</dbReference>
<evidence type="ECO:0000256" key="1">
    <source>
        <dbReference type="ARBA" id="ARBA00004123"/>
    </source>
</evidence>
<evidence type="ECO:0000256" key="8">
    <source>
        <dbReference type="SAM" id="MobiDB-lite"/>
    </source>
</evidence>
<feature type="compositionally biased region" description="Low complexity" evidence="8">
    <location>
        <begin position="59"/>
        <end position="73"/>
    </location>
</feature>
<reference evidence="11" key="1">
    <citation type="submission" date="2022-11" db="UniProtKB">
        <authorList>
            <consortium name="WormBaseParasite"/>
        </authorList>
    </citation>
    <scope>IDENTIFICATION</scope>
</reference>
<dbReference type="InterPro" id="IPR001356">
    <property type="entry name" value="HD"/>
</dbReference>
<feature type="region of interest" description="Disordered" evidence="8">
    <location>
        <begin position="57"/>
        <end position="133"/>
    </location>
</feature>
<evidence type="ECO:0000313" key="11">
    <source>
        <dbReference type="WBParaSite" id="Minc3s01506g24341"/>
    </source>
</evidence>
<sequence>MKANKKFSSISQSSDFAWISFHPPPPPPLIFAPPNVSSSNGFNLVEQKINENKEKNHQKNNLNNSTNDNSPPLISAPSVSSIGAGLSSPLSNSQNNSSIHRHFDNSGGSSFGGGEEESGGGNNNNCNTRRKRRHRTIFTEDQLLMLERAFSMTQYPDVGVRERLADQCELREERVEVWFKNRRAKLRKKTREVQAIMQQHIQREDNSPNNGRCNYVILQQEIVNESGPENEEEEEENTYSKYVERKENKKILKEHCKEVKQQNNNEINQTIKNDLNLINCGNSDADSNEHKLQKDQKSKESTCPKDSFNYSTNISKPNPIKQQKPFDLSQFFTQQTITQAFLASSGMPASSLESSSLFQLSQSLNKESGNEKLLFPFGIAPKTVEEELKLLIVRVQR</sequence>
<evidence type="ECO:0000256" key="4">
    <source>
        <dbReference type="ARBA" id="ARBA00023155"/>
    </source>
</evidence>
<feature type="compositionally biased region" description="Low complexity" evidence="8">
    <location>
        <begin position="86"/>
        <end position="98"/>
    </location>
</feature>
<dbReference type="InterPro" id="IPR009057">
    <property type="entry name" value="Homeodomain-like_sf"/>
</dbReference>